<dbReference type="InterPro" id="IPR042099">
    <property type="entry name" value="ANL_N_sf"/>
</dbReference>
<dbReference type="STRING" id="1420583.V473_22610"/>
<dbReference type="GO" id="GO:0016877">
    <property type="term" value="F:ligase activity, forming carbon-sulfur bonds"/>
    <property type="evidence" value="ECO:0007669"/>
    <property type="project" value="UniProtKB-ARBA"/>
</dbReference>
<feature type="domain" description="AMP-binding enzyme C-terminal" evidence="2">
    <location>
        <begin position="430"/>
        <end position="502"/>
    </location>
</feature>
<sequence length="520" mass="55463">MRAIDYFDRGHDLDPERPCLIDAEHGETLSFAAVRAQTIKVAAALHAAGFRNQQPIALYGPNSATMMVALLAIWRANGQWVPVNTRNAIDANAAYLDYVRCGWLFYHSSQAEDVAALKARVPSLTHFVCLDRAYDGDPSLDQFIANSELDSLPDFSDPFGKPDDVVGLFPTGGTTGPSKGVVVTNLGWGTMIETLAHAVDGRTASPVSLVVAPITHAAGPVALATLSLGATQVILPGFEAAAVLDTIARHRVTHVYMPPTALYNLLDAPERVGSDTSSLKIFLLVGSPVSPEKLRQAVEIFGPCLCQAYGQVESPMIVTWLSPEAVAAAAAGDRPERLASCGQPTRSVRVGIMDDDGNLLPDGEAGELVVRGALVSREYYDMPEATAEIRAHGWHHTGDVARRDTDGYLYIVDRKKDMVVSGGFNVFSAEVEAAVTELAAVRECAVIGIPHAKWGEAVHAIVVADDIGETEIIAHAKARLGGVKAPKSVAFVPAIPRTSAGKMDKKALRAAYWSGARMVN</sequence>
<dbReference type="InterPro" id="IPR025110">
    <property type="entry name" value="AMP-bd_C"/>
</dbReference>
<feature type="domain" description="AMP-dependent synthetase/ligase" evidence="1">
    <location>
        <begin position="14"/>
        <end position="380"/>
    </location>
</feature>
<dbReference type="PANTHER" id="PTHR43767:SF7">
    <property type="entry name" value="MEDIUM_LONG-CHAIN-FATTY-ACID--COA LIGASE FADD8"/>
    <property type="match status" value="1"/>
</dbReference>
<dbReference type="Pfam" id="PF13193">
    <property type="entry name" value="AMP-binding_C"/>
    <property type="match status" value="1"/>
</dbReference>
<dbReference type="Pfam" id="PF00501">
    <property type="entry name" value="AMP-binding"/>
    <property type="match status" value="1"/>
</dbReference>
<evidence type="ECO:0000313" key="4">
    <source>
        <dbReference type="Proteomes" id="UP000052232"/>
    </source>
</evidence>
<dbReference type="Gene3D" id="3.40.50.12780">
    <property type="entry name" value="N-terminal domain of ligase-like"/>
    <property type="match status" value="1"/>
</dbReference>
<name>A0A0J8AAE1_9SPHN</name>
<dbReference type="AlphaFoldDB" id="A0A0J8AAE1"/>
<dbReference type="PROSITE" id="PS00455">
    <property type="entry name" value="AMP_BINDING"/>
    <property type="match status" value="1"/>
</dbReference>
<dbReference type="EMBL" id="JACT01000007">
    <property type="protein sequence ID" value="KMS52195.1"/>
    <property type="molecule type" value="Genomic_DNA"/>
</dbReference>
<dbReference type="Proteomes" id="UP000052232">
    <property type="component" value="Unassembled WGS sequence"/>
</dbReference>
<proteinExistence type="predicted"/>
<dbReference type="PANTHER" id="PTHR43767">
    <property type="entry name" value="LONG-CHAIN-FATTY-ACID--COA LIGASE"/>
    <property type="match status" value="1"/>
</dbReference>
<dbReference type="InterPro" id="IPR020845">
    <property type="entry name" value="AMP-binding_CS"/>
</dbReference>
<dbReference type="SUPFAM" id="SSF56801">
    <property type="entry name" value="Acetyl-CoA synthetase-like"/>
    <property type="match status" value="1"/>
</dbReference>
<comment type="caution">
    <text evidence="3">The sequence shown here is derived from an EMBL/GenBank/DDBJ whole genome shotgun (WGS) entry which is preliminary data.</text>
</comment>
<dbReference type="Gene3D" id="3.30.300.30">
    <property type="match status" value="1"/>
</dbReference>
<organism evidence="3 4">
    <name type="scientific">Sphingobium cupriresistens LL01</name>
    <dbReference type="NCBI Taxonomy" id="1420583"/>
    <lineage>
        <taxon>Bacteria</taxon>
        <taxon>Pseudomonadati</taxon>
        <taxon>Pseudomonadota</taxon>
        <taxon>Alphaproteobacteria</taxon>
        <taxon>Sphingomonadales</taxon>
        <taxon>Sphingomonadaceae</taxon>
        <taxon>Sphingobium</taxon>
    </lineage>
</organism>
<dbReference type="RefSeq" id="WP_066609193.1">
    <property type="nucleotide sequence ID" value="NZ_KQ130438.1"/>
</dbReference>
<dbReference type="PATRIC" id="fig|1420583.3.peg.4335"/>
<keyword evidence="4" id="KW-1185">Reference proteome</keyword>
<protein>
    <submittedName>
        <fullName evidence="3">AMP-dependent synthetase</fullName>
    </submittedName>
</protein>
<evidence type="ECO:0000259" key="1">
    <source>
        <dbReference type="Pfam" id="PF00501"/>
    </source>
</evidence>
<dbReference type="InterPro" id="IPR045851">
    <property type="entry name" value="AMP-bd_C_sf"/>
</dbReference>
<gene>
    <name evidence="3" type="ORF">V473_22610</name>
</gene>
<evidence type="ECO:0000313" key="3">
    <source>
        <dbReference type="EMBL" id="KMS52195.1"/>
    </source>
</evidence>
<accession>A0A0J8AAE1</accession>
<dbReference type="InterPro" id="IPR000873">
    <property type="entry name" value="AMP-dep_synth/lig_dom"/>
</dbReference>
<evidence type="ECO:0000259" key="2">
    <source>
        <dbReference type="Pfam" id="PF13193"/>
    </source>
</evidence>
<dbReference type="InterPro" id="IPR050237">
    <property type="entry name" value="ATP-dep_AMP-bd_enzyme"/>
</dbReference>
<reference evidence="3 4" key="1">
    <citation type="journal article" date="2015" name="G3 (Bethesda)">
        <title>Insights into Ongoing Evolution of the Hexachlorocyclohexane Catabolic Pathway from Comparative Genomics of Ten Sphingomonadaceae Strains.</title>
        <authorList>
            <person name="Pearce S.L."/>
            <person name="Oakeshott J.G."/>
            <person name="Pandey G."/>
        </authorList>
    </citation>
    <scope>NUCLEOTIDE SEQUENCE [LARGE SCALE GENOMIC DNA]</scope>
    <source>
        <strain evidence="3 4">LL01</strain>
    </source>
</reference>